<feature type="signal peptide" evidence="2">
    <location>
        <begin position="1"/>
        <end position="22"/>
    </location>
</feature>
<dbReference type="eggNOG" id="KOG4297">
    <property type="taxonomic scope" value="Eukaryota"/>
</dbReference>
<dbReference type="InterPro" id="IPR016186">
    <property type="entry name" value="C-type_lectin-like/link_sf"/>
</dbReference>
<name>A0A1I7SZN8_9PELO</name>
<dbReference type="Proteomes" id="UP000095282">
    <property type="component" value="Unplaced"/>
</dbReference>
<dbReference type="WBParaSite" id="Csp11.Scaffold410.g1041.t1">
    <property type="protein sequence ID" value="Csp11.Scaffold410.g1041.t1"/>
    <property type="gene ID" value="Csp11.Scaffold410.g1041"/>
</dbReference>
<dbReference type="AlphaFoldDB" id="A0A1I7SZN8"/>
<feature type="chain" id="PRO_5009306865" evidence="2">
    <location>
        <begin position="23"/>
        <end position="256"/>
    </location>
</feature>
<proteinExistence type="predicted"/>
<accession>A0A1I7SZN8</accession>
<organism evidence="3 4">
    <name type="scientific">Caenorhabditis tropicalis</name>
    <dbReference type="NCBI Taxonomy" id="1561998"/>
    <lineage>
        <taxon>Eukaryota</taxon>
        <taxon>Metazoa</taxon>
        <taxon>Ecdysozoa</taxon>
        <taxon>Nematoda</taxon>
        <taxon>Chromadorea</taxon>
        <taxon>Rhabditida</taxon>
        <taxon>Rhabditina</taxon>
        <taxon>Rhabditomorpha</taxon>
        <taxon>Rhabditoidea</taxon>
        <taxon>Rhabditidae</taxon>
        <taxon>Peloderinae</taxon>
        <taxon>Caenorhabditis</taxon>
    </lineage>
</organism>
<feature type="region of interest" description="Disordered" evidence="1">
    <location>
        <begin position="26"/>
        <end position="73"/>
    </location>
</feature>
<reference evidence="4" key="1">
    <citation type="submission" date="2016-11" db="UniProtKB">
        <authorList>
            <consortium name="WormBaseParasite"/>
        </authorList>
    </citation>
    <scope>IDENTIFICATION</scope>
</reference>
<feature type="compositionally biased region" description="Acidic residues" evidence="1">
    <location>
        <begin position="62"/>
        <end position="73"/>
    </location>
</feature>
<dbReference type="Gene3D" id="3.10.100.10">
    <property type="entry name" value="Mannose-Binding Protein A, subunit A"/>
    <property type="match status" value="1"/>
</dbReference>
<feature type="compositionally biased region" description="Acidic residues" evidence="1">
    <location>
        <begin position="32"/>
        <end position="42"/>
    </location>
</feature>
<dbReference type="InterPro" id="IPR016187">
    <property type="entry name" value="CTDL_fold"/>
</dbReference>
<evidence type="ECO:0000313" key="3">
    <source>
        <dbReference type="Proteomes" id="UP000095282"/>
    </source>
</evidence>
<evidence type="ECO:0000256" key="1">
    <source>
        <dbReference type="SAM" id="MobiDB-lite"/>
    </source>
</evidence>
<sequence length="256" mass="29314">MSGNTLFILFLLGVILFDSVAAASRPKPQMNMEEDCEEEENTYDNQGRPTRIGAQRPRVQADDDWDGVSDPTDEDYLRYENTNQEGICLLERGKCPAGDWQMFKRSKEETVCLKLIGRQHTFDGHTGGEICRQEANARLMTVDSQEERKWILSTPLGGNATYPWVLIAGYRNRECQMNPFKCLDHQNAFNAVDGTSDHKYIFSKWRGIHNRYQHGYLDDCISYFTTGIPVDTQHQIEDFTCADGWYRVALCGVTVM</sequence>
<protein>
    <submittedName>
        <fullName evidence="4">C-type lectin domain-containing protein</fullName>
    </submittedName>
</protein>
<keyword evidence="2" id="KW-0732">Signal</keyword>
<keyword evidence="3" id="KW-1185">Reference proteome</keyword>
<dbReference type="PANTHER" id="PTHR23124">
    <property type="entry name" value="C-TYPE LECTIN DOMAIN-CONTAINING PROTEIN-RELATED-RELATED"/>
    <property type="match status" value="1"/>
</dbReference>
<evidence type="ECO:0000256" key="2">
    <source>
        <dbReference type="SAM" id="SignalP"/>
    </source>
</evidence>
<dbReference type="PANTHER" id="PTHR23124:SF139">
    <property type="entry name" value="C-TYPE LECTIN DOMAIN-CONTAINING PROTEIN"/>
    <property type="match status" value="1"/>
</dbReference>
<dbReference type="SUPFAM" id="SSF56436">
    <property type="entry name" value="C-type lectin-like"/>
    <property type="match status" value="1"/>
</dbReference>
<evidence type="ECO:0000313" key="4">
    <source>
        <dbReference type="WBParaSite" id="Csp11.Scaffold410.g1041.t1"/>
    </source>
</evidence>
<dbReference type="STRING" id="1561998.A0A1I7SZN8"/>